<comment type="caution">
    <text evidence="1">The sequence shown here is derived from an EMBL/GenBank/DDBJ whole genome shotgun (WGS) entry which is preliminary data.</text>
</comment>
<dbReference type="EMBL" id="BHXQ01000001">
    <property type="protein sequence ID" value="GCC50663.1"/>
    <property type="molecule type" value="Genomic_DNA"/>
</dbReference>
<protein>
    <submittedName>
        <fullName evidence="1">DUF2279 domain-containing protein</fullName>
    </submittedName>
</protein>
<sequence length="299" mass="33802">MLLSSFVRKGLLFFLLTCLSIHISKAQFLLNDSISYQPKKLTTLGISAGAVYGVSMFALNEAWYKENKREEFHFFNDAAEWKQVDKAGHFYTAFYLSALSAQSINQCGVKAKKSALLGSLAGFVLISSIEIFDGYSEAYGASVSDLIANAGGSVFYWWQQNHWQELRLQPKFSFHRTPFAPLRPAVLGENIPTEILKDYNGQTYWLSADMDKFMRFPKWLNLAVGYGAHSMLYARDATNTANGYDPYRQYYLSVDFDLTAIETDSKFVRGLIKALSVIKLPAPALEMSKKGVKFHPLYF</sequence>
<name>A0A401U6X9_9BACT</name>
<reference evidence="1 2" key="1">
    <citation type="submission" date="2018-11" db="EMBL/GenBank/DDBJ databases">
        <title>Chryseotalea sanarue gen. nov., sp., nov., a member of the family Cytophagaceae, isolated from a brackish lake in Hamamatsu Japan.</title>
        <authorList>
            <person name="Maejima Y."/>
            <person name="Iino T."/>
            <person name="Muraguchi Y."/>
            <person name="Fukuda K."/>
            <person name="Ohkuma M."/>
            <person name="Moriuchi R."/>
            <person name="Dohra H."/>
            <person name="Kimbara K."/>
            <person name="Shintani M."/>
        </authorList>
    </citation>
    <scope>NUCLEOTIDE SEQUENCE [LARGE SCALE GENOMIC DNA]</scope>
    <source>
        <strain evidence="1 2">Ys</strain>
    </source>
</reference>
<dbReference type="InterPro" id="IPR018736">
    <property type="entry name" value="DUF2279_periplasmic_lipo"/>
</dbReference>
<dbReference type="Pfam" id="PF10043">
    <property type="entry name" value="DUF2279"/>
    <property type="match status" value="1"/>
</dbReference>
<dbReference type="Proteomes" id="UP000288227">
    <property type="component" value="Unassembled WGS sequence"/>
</dbReference>
<dbReference type="OrthoDB" id="9803535at2"/>
<dbReference type="AlphaFoldDB" id="A0A401U6X9"/>
<gene>
    <name evidence="1" type="ORF">SanaruYs_08810</name>
</gene>
<evidence type="ECO:0000313" key="1">
    <source>
        <dbReference type="EMBL" id="GCC50663.1"/>
    </source>
</evidence>
<accession>A0A401U6X9</accession>
<keyword evidence="2" id="KW-1185">Reference proteome</keyword>
<organism evidence="1 2">
    <name type="scientific">Chryseotalea sanaruensis</name>
    <dbReference type="NCBI Taxonomy" id="2482724"/>
    <lineage>
        <taxon>Bacteria</taxon>
        <taxon>Pseudomonadati</taxon>
        <taxon>Bacteroidota</taxon>
        <taxon>Cytophagia</taxon>
        <taxon>Cytophagales</taxon>
        <taxon>Chryseotaleaceae</taxon>
        <taxon>Chryseotalea</taxon>
    </lineage>
</organism>
<proteinExistence type="predicted"/>
<evidence type="ECO:0000313" key="2">
    <source>
        <dbReference type="Proteomes" id="UP000288227"/>
    </source>
</evidence>